<accession>F9G5U1</accession>
<dbReference type="AlphaFoldDB" id="F9G5U1"/>
<feature type="coiled-coil region" evidence="10">
    <location>
        <begin position="413"/>
        <end position="454"/>
    </location>
</feature>
<keyword evidence="10" id="KW-0175">Coiled coil</keyword>
<dbReference type="GO" id="GO:0016567">
    <property type="term" value="P:protein ubiquitination"/>
    <property type="evidence" value="ECO:0007669"/>
    <property type="project" value="InterPro"/>
</dbReference>
<dbReference type="EMBL" id="AFQF01003474">
    <property type="protein sequence ID" value="EGU75475.1"/>
    <property type="molecule type" value="Genomic_DNA"/>
</dbReference>
<dbReference type="InterPro" id="IPR013083">
    <property type="entry name" value="Znf_RING/FYVE/PHD"/>
</dbReference>
<evidence type="ECO:0000259" key="13">
    <source>
        <dbReference type="PROSITE" id="PS51873"/>
    </source>
</evidence>
<gene>
    <name evidence="14" type="ORF">FOXB_14023</name>
</gene>
<dbReference type="InterPro" id="IPR001841">
    <property type="entry name" value="Znf_RING"/>
</dbReference>
<name>F9G5U1_FUSOF</name>
<dbReference type="CDD" id="cd22584">
    <property type="entry name" value="Rcat_RBR_unk"/>
    <property type="match status" value="1"/>
</dbReference>
<dbReference type="InterPro" id="IPR002867">
    <property type="entry name" value="IBR_dom"/>
</dbReference>
<dbReference type="InterPro" id="IPR017907">
    <property type="entry name" value="Znf_RING_CS"/>
</dbReference>
<evidence type="ECO:0000256" key="2">
    <source>
        <dbReference type="ARBA" id="ARBA00012251"/>
    </source>
</evidence>
<keyword evidence="7" id="KW-0833">Ubl conjugation pathway</keyword>
<evidence type="ECO:0000256" key="4">
    <source>
        <dbReference type="ARBA" id="ARBA00022723"/>
    </source>
</evidence>
<dbReference type="PaxDb" id="5507-FOXG_03160P0"/>
<dbReference type="InterPro" id="IPR031127">
    <property type="entry name" value="E3_UB_ligase_RBR"/>
</dbReference>
<feature type="compositionally biased region" description="Polar residues" evidence="11">
    <location>
        <begin position="170"/>
        <end position="179"/>
    </location>
</feature>
<keyword evidence="6 9" id="KW-0863">Zinc-finger</keyword>
<dbReference type="Gene3D" id="3.30.40.10">
    <property type="entry name" value="Zinc/RING finger domain, C3HC4 (zinc finger)"/>
    <property type="match status" value="1"/>
</dbReference>
<organism evidence="14">
    <name type="scientific">Fusarium oxysporum (strain Fo5176)</name>
    <name type="common">Fusarium vascular wilt</name>
    <dbReference type="NCBI Taxonomy" id="660025"/>
    <lineage>
        <taxon>Eukaryota</taxon>
        <taxon>Fungi</taxon>
        <taxon>Dikarya</taxon>
        <taxon>Ascomycota</taxon>
        <taxon>Pezizomycotina</taxon>
        <taxon>Sordariomycetes</taxon>
        <taxon>Hypocreomycetidae</taxon>
        <taxon>Hypocreales</taxon>
        <taxon>Nectriaceae</taxon>
        <taxon>Fusarium</taxon>
        <taxon>Fusarium oxysporum species complex</taxon>
    </lineage>
</organism>
<sequence length="1004" mass="112200">MIAAALRQSPIIAVDMANSTTTTPLTTTSVSTGVNNGADTNTGATAPELSDLDYFITVLQLPDGRTENQIEDDLVSKANALGISSARVADKRITSSVESASTVYNARTFSMLSAGSTSTALTTHSSIFGPSTPDLALSSARQSKDLSFSQYDRYLSVIDPHHNHSKTTRDSQTPDATAQSILSGKTKRSLFSVRSGFRLRWKKKASPQPLQVILTCASCRADFKSSKSLHSISCGHTYCDNCLRTLIHAAMSDESSMPPRCCAQPLPGFVMRDLLSRDAQQEFLKAIIQYSTPWQARIFCSNPSCGGFIPPHQKLDPKYPSTVTCRKCNTRVCLMCKHNAHPTGKDCPEDWELDQVIKEGGKPGWKRCYKCQNLVPLEEASTHMTCRCKAQFCFTCGGVWDANAGCPNDCDGEEEMDRRRTEEQAQLAEYEDEKAAQEAAAAAASAERLEAEERTRNNADFSNLAEMHRQELGRFLEFAEQGREHMRARFVEQKKSMMKRHAELKETMKEKHVRTVSQLEDRQVAAEMDLRNTLEASERSVRIRLKHMEAYCDGLGRNSANSSPGSDSQPHRVVTERDLRELGQQYNIRDGMERSHQAKINVMRDRQAKRMEELIDRQEAEYETLLERNRQELVELDAQAVLEEETLAHIFTARKSKLVRRWELAIEILRKELEDQDGVKYAPIPTPTWPEQTSQVLLSSDMIPGVKAMGYGRLRASLRRFVSFWEFQNGTSSHSTTQPIACVSQMASGSGNLHQIRYRECCRTSGLTPDIHLQSTLLELLWLRCVAVRGYEYELMLAPAATEEGMFQSVKSPGWNDSHPSATMHIISGLREPGEYSRQRFENCRQPLWLLNLSNSPPNTLRKEWAGVRITISSRHLSSYGRVFACVALCIPSVHHFRKTVLPRRQIGPVSPGTESLTPPLRIAKLSPSEQAHKASFANSFSNVAITVVASTQIDFDLFLAIVTVLIALQFTDPTLICDGTVPAQSLLYDLTSSRNVSVHSNEV</sequence>
<comment type="catalytic activity">
    <reaction evidence="1">
        <text>[E2 ubiquitin-conjugating enzyme]-S-ubiquitinyl-L-cysteine + [acceptor protein]-L-lysine = [E2 ubiquitin-conjugating enzyme]-L-cysteine + [acceptor protein]-N(6)-ubiquitinyl-L-lysine.</text>
        <dbReference type="EC" id="2.3.2.31"/>
    </reaction>
</comment>
<dbReference type="GO" id="GO:0061630">
    <property type="term" value="F:ubiquitin protein ligase activity"/>
    <property type="evidence" value="ECO:0007669"/>
    <property type="project" value="UniProtKB-EC"/>
</dbReference>
<evidence type="ECO:0000256" key="10">
    <source>
        <dbReference type="SAM" id="Coils"/>
    </source>
</evidence>
<feature type="coiled-coil region" evidence="10">
    <location>
        <begin position="608"/>
        <end position="646"/>
    </location>
</feature>
<dbReference type="PROSITE" id="PS50089">
    <property type="entry name" value="ZF_RING_2"/>
    <property type="match status" value="1"/>
</dbReference>
<dbReference type="STRING" id="660025.F9G5U1"/>
<evidence type="ECO:0000259" key="12">
    <source>
        <dbReference type="PROSITE" id="PS50089"/>
    </source>
</evidence>
<evidence type="ECO:0000256" key="7">
    <source>
        <dbReference type="ARBA" id="ARBA00022786"/>
    </source>
</evidence>
<dbReference type="SUPFAM" id="SSF57850">
    <property type="entry name" value="RING/U-box"/>
    <property type="match status" value="2"/>
</dbReference>
<dbReference type="PANTHER" id="PTHR11685">
    <property type="entry name" value="RBR FAMILY RING FINGER AND IBR DOMAIN-CONTAINING"/>
    <property type="match status" value="1"/>
</dbReference>
<dbReference type="OrthoDB" id="9977870at2759"/>
<evidence type="ECO:0000256" key="1">
    <source>
        <dbReference type="ARBA" id="ARBA00001798"/>
    </source>
</evidence>
<evidence type="ECO:0000313" key="14">
    <source>
        <dbReference type="EMBL" id="EGU75475.1"/>
    </source>
</evidence>
<feature type="domain" description="RING-type" evidence="12">
    <location>
        <begin position="216"/>
        <end position="261"/>
    </location>
</feature>
<keyword evidence="8" id="KW-0862">Zinc</keyword>
<dbReference type="SMART" id="SM00647">
    <property type="entry name" value="IBR"/>
    <property type="match status" value="2"/>
</dbReference>
<evidence type="ECO:0000256" key="6">
    <source>
        <dbReference type="ARBA" id="ARBA00022771"/>
    </source>
</evidence>
<dbReference type="PROSITE" id="PS51873">
    <property type="entry name" value="TRIAD"/>
    <property type="match status" value="1"/>
</dbReference>
<evidence type="ECO:0000256" key="8">
    <source>
        <dbReference type="ARBA" id="ARBA00022833"/>
    </source>
</evidence>
<keyword evidence="3" id="KW-0808">Transferase</keyword>
<dbReference type="InterPro" id="IPR044066">
    <property type="entry name" value="TRIAD_supradom"/>
</dbReference>
<dbReference type="Pfam" id="PF01485">
    <property type="entry name" value="IBR"/>
    <property type="match status" value="2"/>
</dbReference>
<feature type="region of interest" description="Disordered" evidence="11">
    <location>
        <begin position="160"/>
        <end position="179"/>
    </location>
</feature>
<keyword evidence="4" id="KW-0479">Metal-binding</keyword>
<evidence type="ECO:0000256" key="9">
    <source>
        <dbReference type="PROSITE-ProRule" id="PRU00175"/>
    </source>
</evidence>
<keyword evidence="5" id="KW-0677">Repeat</keyword>
<comment type="caution">
    <text evidence="14">The sequence shown here is derived from an EMBL/GenBank/DDBJ whole genome shotgun (WGS) entry which is preliminary data.</text>
</comment>
<dbReference type="EC" id="2.3.2.31" evidence="2"/>
<evidence type="ECO:0000256" key="5">
    <source>
        <dbReference type="ARBA" id="ARBA00022737"/>
    </source>
</evidence>
<evidence type="ECO:0000256" key="3">
    <source>
        <dbReference type="ARBA" id="ARBA00022679"/>
    </source>
</evidence>
<dbReference type="Gene3D" id="1.20.120.1750">
    <property type="match status" value="1"/>
</dbReference>
<reference evidence="14" key="1">
    <citation type="journal article" date="2012" name="Mol. Plant Microbe Interact.">
        <title>A highly conserved effector in Fusarium oxysporum is required for full virulence on Arabidopsis.</title>
        <authorList>
            <person name="Thatcher L.F."/>
            <person name="Gardiner D.M."/>
            <person name="Kazan K."/>
            <person name="Manners J."/>
        </authorList>
    </citation>
    <scope>NUCLEOTIDE SEQUENCE [LARGE SCALE GENOMIC DNA]</scope>
    <source>
        <strain evidence="14">Fo5176</strain>
    </source>
</reference>
<feature type="domain" description="RING-type" evidence="13">
    <location>
        <begin position="212"/>
        <end position="414"/>
    </location>
</feature>
<proteinExistence type="predicted"/>
<protein>
    <recommendedName>
        <fullName evidence="2">RBR-type E3 ubiquitin transferase</fullName>
        <ecNumber evidence="2">2.3.2.31</ecNumber>
    </recommendedName>
</protein>
<dbReference type="CDD" id="cd20335">
    <property type="entry name" value="BRcat_RBR"/>
    <property type="match status" value="1"/>
</dbReference>
<evidence type="ECO:0000256" key="11">
    <source>
        <dbReference type="SAM" id="MobiDB-lite"/>
    </source>
</evidence>
<dbReference type="PROSITE" id="PS00518">
    <property type="entry name" value="ZF_RING_1"/>
    <property type="match status" value="1"/>
</dbReference>
<dbReference type="GO" id="GO:0008270">
    <property type="term" value="F:zinc ion binding"/>
    <property type="evidence" value="ECO:0007669"/>
    <property type="project" value="UniProtKB-KW"/>
</dbReference>